<protein>
    <submittedName>
        <fullName evidence="8">Glutamate receptor 2.7-like protein</fullName>
    </submittedName>
</protein>
<evidence type="ECO:0000256" key="4">
    <source>
        <dbReference type="ARBA" id="ARBA00023136"/>
    </source>
</evidence>
<comment type="caution">
    <text evidence="8">The sequence shown here is derived from an EMBL/GenBank/DDBJ whole genome shotgun (WGS) entry which is preliminary data.</text>
</comment>
<dbReference type="InterPro" id="IPR000337">
    <property type="entry name" value="GPCR_3"/>
</dbReference>
<comment type="subcellular location">
    <subcellularLocation>
        <location evidence="1">Membrane</location>
        <topology evidence="1">Multi-pass membrane protein</topology>
    </subcellularLocation>
</comment>
<reference evidence="8 9" key="1">
    <citation type="journal article" date="2019" name="Nat. Plants">
        <title>Stout camphor tree genome fills gaps in understanding of flowering plant genome evolution.</title>
        <authorList>
            <person name="Chaw S.M."/>
            <person name="Liu Y.C."/>
            <person name="Wu Y.W."/>
            <person name="Wang H.Y."/>
            <person name="Lin C.I."/>
            <person name="Wu C.S."/>
            <person name="Ke H.M."/>
            <person name="Chang L.Y."/>
            <person name="Hsu C.Y."/>
            <person name="Yang H.T."/>
            <person name="Sudianto E."/>
            <person name="Hsu M.H."/>
            <person name="Wu K.P."/>
            <person name="Wang L.N."/>
            <person name="Leebens-Mack J.H."/>
            <person name="Tsai I.J."/>
        </authorList>
    </citation>
    <scope>NUCLEOTIDE SEQUENCE [LARGE SCALE GENOMIC DNA]</scope>
    <source>
        <strain evidence="9">cv. Chaw 1501</strain>
        <tissue evidence="8">Young leaves</tissue>
    </source>
</reference>
<evidence type="ECO:0000256" key="6">
    <source>
        <dbReference type="ARBA" id="ARBA00023180"/>
    </source>
</evidence>
<dbReference type="Gene3D" id="3.40.50.2300">
    <property type="match status" value="2"/>
</dbReference>
<dbReference type="PANTHER" id="PTHR34836">
    <property type="entry name" value="OS06G0188250 PROTEIN"/>
    <property type="match status" value="1"/>
</dbReference>
<dbReference type="EMBL" id="QPKB01000008">
    <property type="protein sequence ID" value="RWR91518.1"/>
    <property type="molecule type" value="Genomic_DNA"/>
</dbReference>
<organism evidence="8 9">
    <name type="scientific">Cinnamomum micranthum f. kanehirae</name>
    <dbReference type="NCBI Taxonomy" id="337451"/>
    <lineage>
        <taxon>Eukaryota</taxon>
        <taxon>Viridiplantae</taxon>
        <taxon>Streptophyta</taxon>
        <taxon>Embryophyta</taxon>
        <taxon>Tracheophyta</taxon>
        <taxon>Spermatophyta</taxon>
        <taxon>Magnoliopsida</taxon>
        <taxon>Magnoliidae</taxon>
        <taxon>Laurales</taxon>
        <taxon>Lauraceae</taxon>
        <taxon>Cinnamomum</taxon>
    </lineage>
</organism>
<feature type="domain" description="Receptor ligand binding region" evidence="7">
    <location>
        <begin position="3"/>
        <end position="170"/>
    </location>
</feature>
<keyword evidence="6" id="KW-0325">Glycoprotein</keyword>
<dbReference type="GO" id="GO:0004930">
    <property type="term" value="F:G protein-coupled receptor activity"/>
    <property type="evidence" value="ECO:0007669"/>
    <property type="project" value="InterPro"/>
</dbReference>
<evidence type="ECO:0000259" key="7">
    <source>
        <dbReference type="Pfam" id="PF01094"/>
    </source>
</evidence>
<proteinExistence type="predicted"/>
<keyword evidence="4" id="KW-0472">Membrane</keyword>
<sequence>MSVDTALDLLKNKEVKAIIGPSTSAQAEFMVDLGDKAQVPVLSFSATSPFLSSMRSPYFVRTAQNDSSQVKAIAAIVRAFGWREVVPICIDSIYGNGVIPFLTDAFHEIDVHVPYRSVIPTSASDEQIVGELYKLMTMQTRVFVVHMTASLGSRLFLKAKEVRMMTEGYVCENSWRV</sequence>
<dbReference type="GO" id="GO:0016020">
    <property type="term" value="C:membrane"/>
    <property type="evidence" value="ECO:0007669"/>
    <property type="project" value="UniProtKB-SubCell"/>
</dbReference>
<accession>A0A3S3N3C6</accession>
<dbReference type="Proteomes" id="UP000283530">
    <property type="component" value="Unassembled WGS sequence"/>
</dbReference>
<evidence type="ECO:0000313" key="9">
    <source>
        <dbReference type="Proteomes" id="UP000283530"/>
    </source>
</evidence>
<dbReference type="SUPFAM" id="SSF53822">
    <property type="entry name" value="Periplasmic binding protein-like I"/>
    <property type="match status" value="1"/>
</dbReference>
<evidence type="ECO:0000256" key="2">
    <source>
        <dbReference type="ARBA" id="ARBA00022692"/>
    </source>
</evidence>
<dbReference type="PRINTS" id="PR00248">
    <property type="entry name" value="GPCRMGR"/>
</dbReference>
<dbReference type="InterPro" id="IPR001828">
    <property type="entry name" value="ANF_lig-bd_rcpt"/>
</dbReference>
<dbReference type="PANTHER" id="PTHR34836:SF1">
    <property type="entry name" value="OS09G0428600 PROTEIN"/>
    <property type="match status" value="1"/>
</dbReference>
<dbReference type="FunFam" id="3.40.50.2300:FF:000081">
    <property type="entry name" value="Glutamate receptor"/>
    <property type="match status" value="1"/>
</dbReference>
<evidence type="ECO:0000256" key="5">
    <source>
        <dbReference type="ARBA" id="ARBA00023170"/>
    </source>
</evidence>
<dbReference type="InterPro" id="IPR015683">
    <property type="entry name" value="Ionotropic_Glu_rcpt"/>
</dbReference>
<dbReference type="OrthoDB" id="5984008at2759"/>
<keyword evidence="9" id="KW-1185">Reference proteome</keyword>
<dbReference type="STRING" id="337451.A0A3S3N3C6"/>
<keyword evidence="3" id="KW-1133">Transmembrane helix</keyword>
<dbReference type="Pfam" id="PF01094">
    <property type="entry name" value="ANF_receptor"/>
    <property type="match status" value="1"/>
</dbReference>
<name>A0A3S3N3C6_9MAGN</name>
<dbReference type="AlphaFoldDB" id="A0A3S3N3C6"/>
<gene>
    <name evidence="8" type="ORF">CKAN_02067500</name>
</gene>
<dbReference type="InterPro" id="IPR028082">
    <property type="entry name" value="Peripla_BP_I"/>
</dbReference>
<keyword evidence="5 8" id="KW-0675">Receptor</keyword>
<evidence type="ECO:0000256" key="1">
    <source>
        <dbReference type="ARBA" id="ARBA00004141"/>
    </source>
</evidence>
<keyword evidence="2" id="KW-0812">Transmembrane</keyword>
<evidence type="ECO:0000256" key="3">
    <source>
        <dbReference type="ARBA" id="ARBA00022989"/>
    </source>
</evidence>
<evidence type="ECO:0000313" key="8">
    <source>
        <dbReference type="EMBL" id="RWR91518.1"/>
    </source>
</evidence>